<dbReference type="PANTHER" id="PTHR43022">
    <property type="entry name" value="PROTEIN SMF"/>
    <property type="match status" value="1"/>
</dbReference>
<reference evidence="4 5" key="1">
    <citation type="submission" date="2017-12" db="EMBL/GenBank/DDBJ databases">
        <authorList>
            <person name="Levesque S."/>
        </authorList>
    </citation>
    <scope>NUCLEOTIDE SEQUENCE [LARGE SCALE GENOMIC DNA]</scope>
    <source>
        <strain evidence="4 5">SMQ-1417</strain>
    </source>
</reference>
<evidence type="ECO:0000256" key="2">
    <source>
        <dbReference type="SAM" id="MobiDB-lite"/>
    </source>
</evidence>
<name>A0A3Q9NTJ7_BREAU</name>
<dbReference type="GO" id="GO:0009294">
    <property type="term" value="P:DNA-mediated transformation"/>
    <property type="evidence" value="ECO:0007669"/>
    <property type="project" value="InterPro"/>
</dbReference>
<organism evidence="4 5">
    <name type="scientific">Brevibacterium aurantiacum</name>
    <dbReference type="NCBI Taxonomy" id="273384"/>
    <lineage>
        <taxon>Bacteria</taxon>
        <taxon>Bacillati</taxon>
        <taxon>Actinomycetota</taxon>
        <taxon>Actinomycetes</taxon>
        <taxon>Micrococcales</taxon>
        <taxon>Brevibacteriaceae</taxon>
        <taxon>Brevibacterium</taxon>
    </lineage>
</organism>
<dbReference type="AlphaFoldDB" id="A0A3Q9NTJ7"/>
<evidence type="ECO:0000313" key="4">
    <source>
        <dbReference type="EMBL" id="AZT94774.1"/>
    </source>
</evidence>
<dbReference type="Proteomes" id="UP000283000">
    <property type="component" value="Chromosome"/>
</dbReference>
<dbReference type="PANTHER" id="PTHR43022:SF1">
    <property type="entry name" value="PROTEIN SMF"/>
    <property type="match status" value="1"/>
</dbReference>
<dbReference type="Gene3D" id="3.40.50.450">
    <property type="match status" value="1"/>
</dbReference>
<feature type="compositionally biased region" description="Basic and acidic residues" evidence="2">
    <location>
        <begin position="317"/>
        <end position="335"/>
    </location>
</feature>
<proteinExistence type="inferred from homology"/>
<comment type="similarity">
    <text evidence="1">Belongs to the DprA/Smf family.</text>
</comment>
<sequence>MARLADQVRDERQARVVLSMIAEPDDPVTGRLLNQVSGVETLRLIEDDQAAVPGMNRVDAITWREHMSAAIPPDLAERMAQLQDGRFGTLIPADAHWPVALNELGDRAPYVLWTRGATSLLAGGIEGRATITGARATTPYGTTVAGELAAELANQDRVIVAGGAYGIEGAAHRATLAAGGSTVAVLAGGVDRPYPSGHADLLDRVGDLGLLVSEVPLGVAPSRHRFLARARLLAASSGTTVVPEAASRSMSLRVATEAHRLGRPVGAVSGPVTSAASTGPNELLKRGIADVVTSAQDVAELLDRQDHTRGTTGHTELGQHREPPSTRPERSGPAL</sequence>
<dbReference type="RefSeq" id="WP_127363294.1">
    <property type="nucleotide sequence ID" value="NZ_CP025330.1"/>
</dbReference>
<feature type="domain" description="Smf/DprA SLOG" evidence="3">
    <location>
        <begin position="90"/>
        <end position="302"/>
    </location>
</feature>
<reference evidence="4 5" key="2">
    <citation type="submission" date="2019-01" db="EMBL/GenBank/DDBJ databases">
        <title>Comparative genomic analysis of Brevibacterium aurantiacum sheds light on its evolution and its adaptation to smear-ripened cheeses.</title>
        <authorList>
            <person name="Moineau S."/>
        </authorList>
    </citation>
    <scope>NUCLEOTIDE SEQUENCE [LARGE SCALE GENOMIC DNA]</scope>
    <source>
        <strain evidence="4 5">SMQ-1417</strain>
    </source>
</reference>
<accession>A0A3Q9NTJ7</accession>
<feature type="region of interest" description="Disordered" evidence="2">
    <location>
        <begin position="301"/>
        <end position="335"/>
    </location>
</feature>
<dbReference type="SUPFAM" id="SSF102405">
    <property type="entry name" value="MCP/YpsA-like"/>
    <property type="match status" value="1"/>
</dbReference>
<evidence type="ECO:0000256" key="1">
    <source>
        <dbReference type="ARBA" id="ARBA00006525"/>
    </source>
</evidence>
<gene>
    <name evidence="4" type="ORF">CXR23_17860</name>
</gene>
<evidence type="ECO:0000313" key="5">
    <source>
        <dbReference type="Proteomes" id="UP000283000"/>
    </source>
</evidence>
<dbReference type="Pfam" id="PF02481">
    <property type="entry name" value="DNA_processg_A"/>
    <property type="match status" value="1"/>
</dbReference>
<evidence type="ECO:0000259" key="3">
    <source>
        <dbReference type="Pfam" id="PF02481"/>
    </source>
</evidence>
<dbReference type="InterPro" id="IPR003488">
    <property type="entry name" value="DprA"/>
</dbReference>
<protein>
    <submittedName>
        <fullName evidence="4">DNA processing protein DprA</fullName>
    </submittedName>
</protein>
<dbReference type="EMBL" id="CP025330">
    <property type="protein sequence ID" value="AZT94774.1"/>
    <property type="molecule type" value="Genomic_DNA"/>
</dbReference>
<dbReference type="InterPro" id="IPR057666">
    <property type="entry name" value="DrpA_SLOG"/>
</dbReference>